<protein>
    <submittedName>
        <fullName evidence="5">Prepilin peptidase</fullName>
        <ecNumber evidence="5">3.4.23.43</ecNumber>
    </submittedName>
</protein>
<keyword evidence="3" id="KW-1133">Transmembrane helix</keyword>
<dbReference type="GO" id="GO:0004190">
    <property type="term" value="F:aspartic-type endopeptidase activity"/>
    <property type="evidence" value="ECO:0007669"/>
    <property type="project" value="UniProtKB-EC"/>
</dbReference>
<dbReference type="InterPro" id="IPR014032">
    <property type="entry name" value="Peptidase_A24A_bac"/>
</dbReference>
<keyword evidence="6" id="KW-1185">Reference proteome</keyword>
<dbReference type="EMBL" id="JBHLZU010000002">
    <property type="protein sequence ID" value="MFB9903014.1"/>
    <property type="molecule type" value="Genomic_DNA"/>
</dbReference>
<accession>A0ABV5ZTM0</accession>
<dbReference type="PANTHER" id="PTHR30487">
    <property type="entry name" value="TYPE 4 PREPILIN-LIKE PROTEINS LEADER PEPTIDE-PROCESSING ENZYME"/>
    <property type="match status" value="1"/>
</dbReference>
<keyword evidence="3" id="KW-0812">Transmembrane</keyword>
<feature type="transmembrane region" description="Helical" evidence="3">
    <location>
        <begin position="204"/>
        <end position="223"/>
    </location>
</feature>
<feature type="domain" description="Prepilin type IV endopeptidase peptidase" evidence="4">
    <location>
        <begin position="72"/>
        <end position="182"/>
    </location>
</feature>
<dbReference type="InterPro" id="IPR050882">
    <property type="entry name" value="Prepilin_peptidase/N-MTase"/>
</dbReference>
<dbReference type="RefSeq" id="WP_377850112.1">
    <property type="nucleotide sequence ID" value="NZ_JBHLZU010000002.1"/>
</dbReference>
<evidence type="ECO:0000313" key="5">
    <source>
        <dbReference type="EMBL" id="MFB9903014.1"/>
    </source>
</evidence>
<dbReference type="PRINTS" id="PR00864">
    <property type="entry name" value="PREPILNPTASE"/>
</dbReference>
<comment type="similarity">
    <text evidence="1 2">Belongs to the peptidase A24 family.</text>
</comment>
<comment type="caution">
    <text evidence="5">The sequence shown here is derived from an EMBL/GenBank/DDBJ whole genome shotgun (WGS) entry which is preliminary data.</text>
</comment>
<feature type="transmembrane region" description="Helical" evidence="3">
    <location>
        <begin position="6"/>
        <end position="28"/>
    </location>
</feature>
<gene>
    <name evidence="5" type="ORF">ACFFQA_03605</name>
</gene>
<keyword evidence="5" id="KW-0378">Hydrolase</keyword>
<proteinExistence type="inferred from homology"/>
<dbReference type="PANTHER" id="PTHR30487:SF0">
    <property type="entry name" value="PREPILIN LEADER PEPTIDASE_N-METHYLTRANSFERASE-RELATED"/>
    <property type="match status" value="1"/>
</dbReference>
<evidence type="ECO:0000259" key="4">
    <source>
        <dbReference type="Pfam" id="PF01478"/>
    </source>
</evidence>
<reference evidence="5 6" key="1">
    <citation type="submission" date="2024-09" db="EMBL/GenBank/DDBJ databases">
        <authorList>
            <person name="Sun Q."/>
            <person name="Mori K."/>
        </authorList>
    </citation>
    <scope>NUCLEOTIDE SEQUENCE [LARGE SCALE GENOMIC DNA]</scope>
    <source>
        <strain evidence="5 6">TBRC 7907</strain>
    </source>
</reference>
<dbReference type="Proteomes" id="UP001589693">
    <property type="component" value="Unassembled WGS sequence"/>
</dbReference>
<organism evidence="5 6">
    <name type="scientific">Allokutzneria oryzae</name>
    <dbReference type="NCBI Taxonomy" id="1378989"/>
    <lineage>
        <taxon>Bacteria</taxon>
        <taxon>Bacillati</taxon>
        <taxon>Actinomycetota</taxon>
        <taxon>Actinomycetes</taxon>
        <taxon>Pseudonocardiales</taxon>
        <taxon>Pseudonocardiaceae</taxon>
        <taxon>Allokutzneria</taxon>
    </lineage>
</organism>
<name>A0ABV5ZTM0_9PSEU</name>
<dbReference type="Pfam" id="PF01478">
    <property type="entry name" value="Peptidase_A24"/>
    <property type="match status" value="1"/>
</dbReference>
<feature type="transmembrane region" description="Helical" evidence="3">
    <location>
        <begin position="157"/>
        <end position="184"/>
    </location>
</feature>
<evidence type="ECO:0000313" key="6">
    <source>
        <dbReference type="Proteomes" id="UP001589693"/>
    </source>
</evidence>
<keyword evidence="3" id="KW-0472">Membrane</keyword>
<evidence type="ECO:0000256" key="1">
    <source>
        <dbReference type="ARBA" id="ARBA00005801"/>
    </source>
</evidence>
<evidence type="ECO:0000256" key="3">
    <source>
        <dbReference type="SAM" id="Phobius"/>
    </source>
</evidence>
<dbReference type="Gene3D" id="1.20.120.1220">
    <property type="match status" value="1"/>
</dbReference>
<evidence type="ECO:0000256" key="2">
    <source>
        <dbReference type="RuleBase" id="RU003793"/>
    </source>
</evidence>
<feature type="transmembrane region" description="Helical" evidence="3">
    <location>
        <begin position="64"/>
        <end position="82"/>
    </location>
</feature>
<sequence>MEILTPVLGTVLGLVAGVATGAGARLLLGRLDRGVIVRPPWCELAVGGLWALGGASAFGGAVPLWWLPVQLAVAWFTVALVAVDVRHRRLPDALTLPAYPVAGLVLAPAVLAGPGPPLVGRAVGGAALFLAVHLVVRAVSPTSLGAGDVKLSGSLGAVAASVSWGALPVVAVVAAVITAIVGALSRRFSGVWEGGSVIPHGPGLLLATLLVVVIPASEQPVLVPGVPRG</sequence>
<feature type="transmembrane region" description="Helical" evidence="3">
    <location>
        <begin position="94"/>
        <end position="112"/>
    </location>
</feature>
<dbReference type="EC" id="3.4.23.43" evidence="5"/>
<dbReference type="InterPro" id="IPR000045">
    <property type="entry name" value="Prepilin_IV_endopep_pep"/>
</dbReference>